<gene>
    <name evidence="1" type="ORF">HERIO_671</name>
</gene>
<dbReference type="EMBL" id="LVKB01000022">
    <property type="protein sequence ID" value="ORD97439.1"/>
    <property type="molecule type" value="Genomic_DNA"/>
</dbReference>
<name>A0A1X0QCB4_9MICR</name>
<evidence type="ECO:0000313" key="1">
    <source>
        <dbReference type="EMBL" id="ORD97439.1"/>
    </source>
</evidence>
<accession>A0A1X0QCB4</accession>
<organism evidence="1 2">
    <name type="scientific">Hepatospora eriocheir</name>
    <dbReference type="NCBI Taxonomy" id="1081669"/>
    <lineage>
        <taxon>Eukaryota</taxon>
        <taxon>Fungi</taxon>
        <taxon>Fungi incertae sedis</taxon>
        <taxon>Microsporidia</taxon>
        <taxon>Hepatosporidae</taxon>
        <taxon>Hepatospora</taxon>
    </lineage>
</organism>
<dbReference type="VEuPathDB" id="MicrosporidiaDB:A0H76_687"/>
<dbReference type="Proteomes" id="UP000192356">
    <property type="component" value="Unassembled WGS sequence"/>
</dbReference>
<proteinExistence type="predicted"/>
<protein>
    <submittedName>
        <fullName evidence="1">Uncharacterized protein</fullName>
    </submittedName>
</protein>
<keyword evidence="2" id="KW-1185">Reference proteome</keyword>
<reference evidence="1 2" key="1">
    <citation type="journal article" date="2017" name="Environ. Microbiol.">
        <title>Decay of the glycolytic pathway and adaptation to intranuclear parasitism within Enterocytozoonidae microsporidia.</title>
        <authorList>
            <person name="Wiredu Boakye D."/>
            <person name="Jaroenlak P."/>
            <person name="Prachumwat A."/>
            <person name="Williams T.A."/>
            <person name="Bateman K.S."/>
            <person name="Itsathitphaisarn O."/>
            <person name="Sritunyalucksana K."/>
            <person name="Paszkiewicz K.H."/>
            <person name="Moore K.A."/>
            <person name="Stentiford G.D."/>
            <person name="Williams B.A."/>
        </authorList>
    </citation>
    <scope>NUCLEOTIDE SEQUENCE [LARGE SCALE GENOMIC DNA]</scope>
    <source>
        <strain evidence="1 2">GB1</strain>
    </source>
</reference>
<sequence length="370" mass="44112">MRSVLISILSSVMFLLTKIIFVIIGVRCEDTINSEEITTSIEELNSLFRNIQINFLKEVFINITENDKKFFEKEKDLKKCLDELNEIKLNDTDFKIKMAKFFYKTFKVVSNDNIFLEIDDLSFLKFFDIYSLKLANEMFLTYKYDNFQTLTVDEKKESIRKLKKENFYLYAIVAKRLDIIEVGCKYQKYDKMKEFLLGSNYDLNSKCLIPILKDFPKLFEKNDSIILKKLIDMIFYYDEKVDQINVFTAKVDKKELSFYNEDFDVILSKFDIDLNSFIKNGEEIQILFNEIVNVLELFKKCLLVLNQKESKLIDVKKSIKILISKIQKKLFFYVFNVFHESDKVFRMLYKVKEKLVKFFNNLESNDSTNN</sequence>
<dbReference type="AlphaFoldDB" id="A0A1X0QCB4"/>
<dbReference type="VEuPathDB" id="MicrosporidiaDB:HERIO_671"/>
<evidence type="ECO:0000313" key="2">
    <source>
        <dbReference type="Proteomes" id="UP000192356"/>
    </source>
</evidence>
<comment type="caution">
    <text evidence="1">The sequence shown here is derived from an EMBL/GenBank/DDBJ whole genome shotgun (WGS) entry which is preliminary data.</text>
</comment>